<dbReference type="RefSeq" id="WP_164307176.1">
    <property type="nucleotide sequence ID" value="NZ_BAABAD010000005.1"/>
</dbReference>
<evidence type="ECO:0000313" key="4">
    <source>
        <dbReference type="Proteomes" id="UP000602395"/>
    </source>
</evidence>
<dbReference type="Pfam" id="PF00440">
    <property type="entry name" value="TetR_N"/>
    <property type="match status" value="1"/>
</dbReference>
<comment type="caution">
    <text evidence="3">The sequence shown here is derived from an EMBL/GenBank/DDBJ whole genome shotgun (WGS) entry which is preliminary data.</text>
</comment>
<accession>A0ABR7WHT3</accession>
<protein>
    <submittedName>
        <fullName evidence="3">Helix-turn-helix transcriptional regulator</fullName>
    </submittedName>
</protein>
<dbReference type="InterPro" id="IPR009057">
    <property type="entry name" value="Homeodomain-like_sf"/>
</dbReference>
<dbReference type="InterPro" id="IPR001647">
    <property type="entry name" value="HTH_TetR"/>
</dbReference>
<sequence>MGRVRSERVTTTRTRIMSTAERLFAEQGVSTVSNRQISEAAGQGNNYAVGYHFGGRLELVRAILEHHNAAIEPLRHIMVDALGPDVEIRDWIGCLVAPQTDYLGSLGTPTYFARFCAQITIDPKFGTLLYDQAVASSGLMAVLTGLYSSLPAIPDAVLESRDTMARNMILLTLADHERSRAAGEATGSWSDVGHQLIDALVGIWLAPVTHTPE</sequence>
<evidence type="ECO:0000256" key="1">
    <source>
        <dbReference type="ARBA" id="ARBA00023125"/>
    </source>
</evidence>
<reference evidence="3 4" key="1">
    <citation type="submission" date="2020-09" db="EMBL/GenBank/DDBJ databases">
        <title>Novel species in genus Gordonia.</title>
        <authorList>
            <person name="Zhang G."/>
        </authorList>
    </citation>
    <scope>NUCLEOTIDE SEQUENCE [LARGE SCALE GENOMIC DNA]</scope>
    <source>
        <strain evidence="3 4">ON-33</strain>
    </source>
</reference>
<evidence type="ECO:0000259" key="2">
    <source>
        <dbReference type="Pfam" id="PF00440"/>
    </source>
</evidence>
<keyword evidence="1" id="KW-0238">DNA-binding</keyword>
<dbReference type="Proteomes" id="UP000602395">
    <property type="component" value="Unassembled WGS sequence"/>
</dbReference>
<dbReference type="SUPFAM" id="SSF46689">
    <property type="entry name" value="Homeodomain-like"/>
    <property type="match status" value="1"/>
</dbReference>
<proteinExistence type="predicted"/>
<keyword evidence="4" id="KW-1185">Reference proteome</keyword>
<name>A0ABR7WHT3_9ACTN</name>
<organism evidence="3 4">
    <name type="scientific">Gordonia hankookensis</name>
    <dbReference type="NCBI Taxonomy" id="589403"/>
    <lineage>
        <taxon>Bacteria</taxon>
        <taxon>Bacillati</taxon>
        <taxon>Actinomycetota</taxon>
        <taxon>Actinomycetes</taxon>
        <taxon>Mycobacteriales</taxon>
        <taxon>Gordoniaceae</taxon>
        <taxon>Gordonia</taxon>
    </lineage>
</organism>
<feature type="domain" description="HTH tetR-type" evidence="2">
    <location>
        <begin position="16"/>
        <end position="63"/>
    </location>
</feature>
<dbReference type="EMBL" id="JACWMS010000003">
    <property type="protein sequence ID" value="MBD1321452.1"/>
    <property type="molecule type" value="Genomic_DNA"/>
</dbReference>
<evidence type="ECO:0000313" key="3">
    <source>
        <dbReference type="EMBL" id="MBD1321452.1"/>
    </source>
</evidence>
<gene>
    <name evidence="3" type="ORF">IDF66_17835</name>
</gene>
<dbReference type="Gene3D" id="1.10.357.10">
    <property type="entry name" value="Tetracycline Repressor, domain 2"/>
    <property type="match status" value="1"/>
</dbReference>